<sequence>MALSQQIPVYPIDRVMPFFAAKTVICSDAYCVPRSELYRIRLNSDYAEDDVKPRNRADAKCPLGTTFILSA</sequence>
<dbReference type="EMBL" id="JPXF01000044">
    <property type="protein sequence ID" value="KGJ73398.1"/>
    <property type="molecule type" value="Genomic_DNA"/>
</dbReference>
<dbReference type="Proteomes" id="UP000029864">
    <property type="component" value="Unassembled WGS sequence"/>
</dbReference>
<gene>
    <name evidence="2" type="ORF">BJ997_001034</name>
    <name evidence="1" type="ORF">GY21_11305</name>
</gene>
<evidence type="ECO:0000313" key="3">
    <source>
        <dbReference type="Proteomes" id="UP000029864"/>
    </source>
</evidence>
<protein>
    <submittedName>
        <fullName evidence="1">Uncharacterized protein</fullName>
    </submittedName>
</protein>
<reference evidence="1 3" key="1">
    <citation type="submission" date="2014-08" db="EMBL/GenBank/DDBJ databases">
        <authorList>
            <person name="Sisinthy S."/>
        </authorList>
    </citation>
    <scope>NUCLEOTIDE SEQUENCE [LARGE SCALE GENOMIC DNA]</scope>
    <source>
        <strain evidence="1 3">RuG17</strain>
    </source>
</reference>
<name>A0A099J7G0_9MICO</name>
<dbReference type="AlphaFoldDB" id="A0A099J7G0"/>
<accession>A0A099J7G0</accession>
<proteinExistence type="predicted"/>
<dbReference type="Proteomes" id="UP000561726">
    <property type="component" value="Unassembled WGS sequence"/>
</dbReference>
<reference evidence="2 4" key="2">
    <citation type="submission" date="2020-08" db="EMBL/GenBank/DDBJ databases">
        <title>Sequencing the genomes of 1000 actinobacteria strains.</title>
        <authorList>
            <person name="Klenk H.-P."/>
        </authorList>
    </citation>
    <scope>NUCLEOTIDE SEQUENCE [LARGE SCALE GENOMIC DNA]</scope>
    <source>
        <strain evidence="2 4">DSM 21065</strain>
    </source>
</reference>
<dbReference type="EMBL" id="JACHBQ010000001">
    <property type="protein sequence ID" value="MBB5640486.1"/>
    <property type="molecule type" value="Genomic_DNA"/>
</dbReference>
<evidence type="ECO:0000313" key="2">
    <source>
        <dbReference type="EMBL" id="MBB5640486.1"/>
    </source>
</evidence>
<evidence type="ECO:0000313" key="1">
    <source>
        <dbReference type="EMBL" id="KGJ73398.1"/>
    </source>
</evidence>
<evidence type="ECO:0000313" key="4">
    <source>
        <dbReference type="Proteomes" id="UP000561726"/>
    </source>
</evidence>
<keyword evidence="3" id="KW-1185">Reference proteome</keyword>
<comment type="caution">
    <text evidence="1">The sequence shown here is derived from an EMBL/GenBank/DDBJ whole genome shotgun (WGS) entry which is preliminary data.</text>
</comment>
<organism evidence="1 3">
    <name type="scientific">Cryobacterium roopkundense</name>
    <dbReference type="NCBI Taxonomy" id="1001240"/>
    <lineage>
        <taxon>Bacteria</taxon>
        <taxon>Bacillati</taxon>
        <taxon>Actinomycetota</taxon>
        <taxon>Actinomycetes</taxon>
        <taxon>Micrococcales</taxon>
        <taxon>Microbacteriaceae</taxon>
        <taxon>Cryobacterium</taxon>
    </lineage>
</organism>